<reference evidence="1 2" key="1">
    <citation type="submission" date="2018-10" db="EMBL/GenBank/DDBJ databases">
        <title>Genomic Encyclopedia of Type Strains, Phase IV (KMG-IV): sequencing the most valuable type-strain genomes for metagenomic binning, comparative biology and taxonomic classification.</title>
        <authorList>
            <person name="Goeker M."/>
        </authorList>
    </citation>
    <scope>NUCLEOTIDE SEQUENCE [LARGE SCALE GENOMIC DNA]</scope>
    <source>
        <strain evidence="1 2">DSM 20549</strain>
    </source>
</reference>
<accession>A0A497YKD9</accession>
<gene>
    <name evidence="1" type="ORF">DFR62_1267</name>
</gene>
<dbReference type="AlphaFoldDB" id="A0A497YKD9"/>
<protein>
    <submittedName>
        <fullName evidence="1">Uncharacterized protein</fullName>
    </submittedName>
</protein>
<comment type="caution">
    <text evidence="1">The sequence shown here is derived from an EMBL/GenBank/DDBJ whole genome shotgun (WGS) entry which is preliminary data.</text>
</comment>
<sequence>MLGIREFFCVGTENQKESKIQKGVHRAILSILEEGESWKNKHENGIIAE</sequence>
<evidence type="ECO:0000313" key="2">
    <source>
        <dbReference type="Proteomes" id="UP000280791"/>
    </source>
</evidence>
<organism evidence="1 2">
    <name type="scientific">Planococcus citreus</name>
    <dbReference type="NCBI Taxonomy" id="1373"/>
    <lineage>
        <taxon>Bacteria</taxon>
        <taxon>Bacillati</taxon>
        <taxon>Bacillota</taxon>
        <taxon>Bacilli</taxon>
        <taxon>Bacillales</taxon>
        <taxon>Caryophanaceae</taxon>
        <taxon>Planococcus</taxon>
    </lineage>
</organism>
<keyword evidence="2" id="KW-1185">Reference proteome</keyword>
<dbReference type="EMBL" id="RCCP01000001">
    <property type="protein sequence ID" value="RLJ91109.1"/>
    <property type="molecule type" value="Genomic_DNA"/>
</dbReference>
<evidence type="ECO:0000313" key="1">
    <source>
        <dbReference type="EMBL" id="RLJ91109.1"/>
    </source>
</evidence>
<name>A0A497YKD9_9BACL</name>
<proteinExistence type="predicted"/>
<dbReference type="Proteomes" id="UP000280791">
    <property type="component" value="Unassembled WGS sequence"/>
</dbReference>